<evidence type="ECO:0000256" key="2">
    <source>
        <dbReference type="ARBA" id="ARBA00022692"/>
    </source>
</evidence>
<dbReference type="InterPro" id="IPR014710">
    <property type="entry name" value="RmlC-like_jellyroll"/>
</dbReference>
<feature type="domain" description="Cyclic nucleotide-binding" evidence="6">
    <location>
        <begin position="616"/>
        <end position="643"/>
    </location>
</feature>
<feature type="transmembrane region" description="Helical" evidence="5">
    <location>
        <begin position="17"/>
        <end position="39"/>
    </location>
</feature>
<dbReference type="SUPFAM" id="SSF51206">
    <property type="entry name" value="cAMP-binding domain-like"/>
    <property type="match status" value="1"/>
</dbReference>
<accession>A0ABR3GGH9</accession>
<dbReference type="InterPro" id="IPR000595">
    <property type="entry name" value="cNMP-bd_dom"/>
</dbReference>
<feature type="transmembrane region" description="Helical" evidence="5">
    <location>
        <begin position="265"/>
        <end position="296"/>
    </location>
</feature>
<evidence type="ECO:0000313" key="9">
    <source>
        <dbReference type="Proteomes" id="UP001447188"/>
    </source>
</evidence>
<evidence type="ECO:0000256" key="1">
    <source>
        <dbReference type="ARBA" id="ARBA00004141"/>
    </source>
</evidence>
<dbReference type="PANTHER" id="PTHR43310">
    <property type="entry name" value="SULFATE TRANSPORTER YBAR-RELATED"/>
    <property type="match status" value="1"/>
</dbReference>
<comment type="caution">
    <text evidence="8">The sequence shown here is derived from an EMBL/GenBank/DDBJ whole genome shotgun (WGS) entry which is preliminary data.</text>
</comment>
<dbReference type="InterPro" id="IPR052706">
    <property type="entry name" value="Membrane-Transporter-like"/>
</dbReference>
<evidence type="ECO:0000313" key="8">
    <source>
        <dbReference type="EMBL" id="KAL0635027.1"/>
    </source>
</evidence>
<feature type="transmembrane region" description="Helical" evidence="5">
    <location>
        <begin position="124"/>
        <end position="142"/>
    </location>
</feature>
<feature type="transmembrane region" description="Helical" evidence="5">
    <location>
        <begin position="51"/>
        <end position="72"/>
    </location>
</feature>
<keyword evidence="3 5" id="KW-1133">Transmembrane helix</keyword>
<dbReference type="InterPro" id="IPR002645">
    <property type="entry name" value="STAS_dom"/>
</dbReference>
<dbReference type="CDD" id="cd07042">
    <property type="entry name" value="STAS_SulP_like_sulfate_transporter"/>
    <property type="match status" value="1"/>
</dbReference>
<feature type="transmembrane region" description="Helical" evidence="5">
    <location>
        <begin position="182"/>
        <end position="203"/>
    </location>
</feature>
<feature type="transmembrane region" description="Helical" evidence="5">
    <location>
        <begin position="223"/>
        <end position="244"/>
    </location>
</feature>
<gene>
    <name evidence="8" type="ORF">Q9L58_006056</name>
</gene>
<organism evidence="8 9">
    <name type="scientific">Discina gigas</name>
    <dbReference type="NCBI Taxonomy" id="1032678"/>
    <lineage>
        <taxon>Eukaryota</taxon>
        <taxon>Fungi</taxon>
        <taxon>Dikarya</taxon>
        <taxon>Ascomycota</taxon>
        <taxon>Pezizomycotina</taxon>
        <taxon>Pezizomycetes</taxon>
        <taxon>Pezizales</taxon>
        <taxon>Discinaceae</taxon>
        <taxon>Discina</taxon>
    </lineage>
</organism>
<keyword evidence="4 5" id="KW-0472">Membrane</keyword>
<evidence type="ECO:0000256" key="4">
    <source>
        <dbReference type="ARBA" id="ARBA00023136"/>
    </source>
</evidence>
<dbReference type="Gene3D" id="2.60.120.10">
    <property type="entry name" value="Jelly Rolls"/>
    <property type="match status" value="1"/>
</dbReference>
<evidence type="ECO:0008006" key="10">
    <source>
        <dbReference type="Google" id="ProtNLM"/>
    </source>
</evidence>
<reference evidence="8 9" key="1">
    <citation type="submission" date="2024-02" db="EMBL/GenBank/DDBJ databases">
        <title>Discinaceae phylogenomics.</title>
        <authorList>
            <person name="Dirks A.C."/>
            <person name="James T.Y."/>
        </authorList>
    </citation>
    <scope>NUCLEOTIDE SEQUENCE [LARGE SCALE GENOMIC DNA]</scope>
    <source>
        <strain evidence="8 9">ACD0624</strain>
    </source>
</reference>
<dbReference type="InterPro" id="IPR036513">
    <property type="entry name" value="STAS_dom_sf"/>
</dbReference>
<sequence length="697" mass="77654">MAITILNRVGEDNPKSVLATTVVSYALSSILTGAVFFGLGSMRLGSLIGFFPRHILVGCIGGVGWFLMATGLEVSARLEGNLNYDLPTLHQLMDPSRFALWLVPLLLAMLLIICQRYIKWPLFVPLYFVCIPALFFMVIAAVPRLDIPTVRENGWLFDAPADDVPFWHFYTLYDFKEVDWRALLSTVPAMFALTFFGILHVPINVPALGVSTGEDNVDVDRELIAHGISNALSGLMGSIQNYLVYTNSILFIRSGGDSRVAGIMLAFGTAGIMMMGPAVIGYIPIMVVGALIFLLGIELLREALYDTWGKLSKLEYFTICIIVVTMGAWDFVIGIVIGIVLACMSFVVQAAQKSAIRASYSGDFARSTVRRHPLQQRFLREVGRQIQIYKLAGYIFFGTISSVESTIRGLLKEQNFNAQPIRYLIIDVGNVTGIDFSAAEAFTRMRRLLGARGVEMILSGAKPDDEVGRGLRAVGLWGDNDKLQVFEDLNAALEACENEFLAALYRHRDEISEPEGSDVALHLGGLSIPNNTSRLLTVVDVPNKKPSPSMTSGDTTFSSPRRNLVHQAVKSTLKDEEVVQPSKWQNFKQPLPLILQIFSEMTDKNEDFWFKAIPFFERKEYPQGTVLFRRGDNSDEFYLLEEGIFVAEYNLEQGKFFESIVAGKPYPRPRAVRRKILTTTRNNLRGTTVLFGNRPNC</sequence>
<name>A0ABR3GGH9_9PEZI</name>
<dbReference type="Pfam" id="PF01740">
    <property type="entry name" value="STAS"/>
    <property type="match status" value="1"/>
</dbReference>
<dbReference type="PROSITE" id="PS50042">
    <property type="entry name" value="CNMP_BINDING_3"/>
    <property type="match status" value="1"/>
</dbReference>
<proteinExistence type="predicted"/>
<evidence type="ECO:0000259" key="6">
    <source>
        <dbReference type="PROSITE" id="PS50042"/>
    </source>
</evidence>
<comment type="subcellular location">
    <subcellularLocation>
        <location evidence="1">Membrane</location>
        <topology evidence="1">Multi-pass membrane protein</topology>
    </subcellularLocation>
</comment>
<dbReference type="InterPro" id="IPR018490">
    <property type="entry name" value="cNMP-bd_dom_sf"/>
</dbReference>
<dbReference type="InterPro" id="IPR011547">
    <property type="entry name" value="SLC26A/SulP_dom"/>
</dbReference>
<dbReference type="PROSITE" id="PS50801">
    <property type="entry name" value="STAS"/>
    <property type="match status" value="1"/>
</dbReference>
<evidence type="ECO:0000259" key="7">
    <source>
        <dbReference type="PROSITE" id="PS50801"/>
    </source>
</evidence>
<protein>
    <recommendedName>
        <fullName evidence="10">Sulfate transporter family protein</fullName>
    </recommendedName>
</protein>
<dbReference type="Proteomes" id="UP001447188">
    <property type="component" value="Unassembled WGS sequence"/>
</dbReference>
<feature type="domain" description="STAS" evidence="7">
    <location>
        <begin position="388"/>
        <end position="496"/>
    </location>
</feature>
<dbReference type="Gene3D" id="3.30.750.24">
    <property type="entry name" value="STAS domain"/>
    <property type="match status" value="1"/>
</dbReference>
<dbReference type="SUPFAM" id="SSF52091">
    <property type="entry name" value="SpoIIaa-like"/>
    <property type="match status" value="1"/>
</dbReference>
<feature type="transmembrane region" description="Helical" evidence="5">
    <location>
        <begin position="316"/>
        <end position="348"/>
    </location>
</feature>
<evidence type="ECO:0000256" key="3">
    <source>
        <dbReference type="ARBA" id="ARBA00022989"/>
    </source>
</evidence>
<dbReference type="Pfam" id="PF00916">
    <property type="entry name" value="Sulfate_transp"/>
    <property type="match status" value="1"/>
</dbReference>
<feature type="transmembrane region" description="Helical" evidence="5">
    <location>
        <begin position="98"/>
        <end position="118"/>
    </location>
</feature>
<evidence type="ECO:0000256" key="5">
    <source>
        <dbReference type="SAM" id="Phobius"/>
    </source>
</evidence>
<keyword evidence="9" id="KW-1185">Reference proteome</keyword>
<keyword evidence="2 5" id="KW-0812">Transmembrane</keyword>
<dbReference type="PANTHER" id="PTHR43310:SF4">
    <property type="entry name" value="AFR304WP"/>
    <property type="match status" value="1"/>
</dbReference>
<dbReference type="EMBL" id="JBBBZM010000079">
    <property type="protein sequence ID" value="KAL0635027.1"/>
    <property type="molecule type" value="Genomic_DNA"/>
</dbReference>